<reference evidence="3" key="1">
    <citation type="submission" date="2025-08" db="UniProtKB">
        <authorList>
            <consortium name="RefSeq"/>
        </authorList>
    </citation>
    <scope>IDENTIFICATION</scope>
    <source>
        <tissue evidence="3">Stem</tissue>
    </source>
</reference>
<dbReference type="PANTHER" id="PTHR33133">
    <property type="entry name" value="OS08G0107100 PROTEIN-RELATED"/>
    <property type="match status" value="1"/>
</dbReference>
<gene>
    <name evidence="3" type="primary">LOC103502253</name>
</gene>
<feature type="transmembrane region" description="Helical" evidence="1">
    <location>
        <begin position="229"/>
        <end position="250"/>
    </location>
</feature>
<keyword evidence="1" id="KW-1133">Transmembrane helix</keyword>
<dbReference type="InParanoid" id="A0A1S3CL90"/>
<dbReference type="GeneID" id="103502253"/>
<evidence type="ECO:0000256" key="1">
    <source>
        <dbReference type="SAM" id="Phobius"/>
    </source>
</evidence>
<dbReference type="eggNOG" id="ENOG502QTXK">
    <property type="taxonomic scope" value="Eukaryota"/>
</dbReference>
<keyword evidence="1" id="KW-0472">Membrane</keyword>
<feature type="transmembrane region" description="Helical" evidence="1">
    <location>
        <begin position="180"/>
        <end position="208"/>
    </location>
</feature>
<dbReference type="RefSeq" id="XP_008464345.2">
    <property type="nucleotide sequence ID" value="XM_008466123.3"/>
</dbReference>
<dbReference type="Proteomes" id="UP001652600">
    <property type="component" value="Chromosome 3"/>
</dbReference>
<evidence type="ECO:0000313" key="3">
    <source>
        <dbReference type="RefSeq" id="XP_008464345.2"/>
    </source>
</evidence>
<proteinExistence type="predicted"/>
<sequence length="335" mass="38478">MVLLEIVDIFQETYEIILTWKKIFSQIALSLILPLTFIFLAHMEISNLLFGNFFYHVSFLHKNNQDQDARKYNELSDLITPKLTLFWLFNISYIVFLFVFSLLSTSAVVYTVACIHTGREISFKQIISIVPKVWKRLVVTFFCVFASFFAYNLLAVFAFILLLFILLLQYGPFGDVNGSIFVVFFIIYFIGLLYLSVVVQLSSVVTVLEESYGFKAMAKSKALLKGKMLVATLMLLLINISLVIIQQAFVKLVVHGVWFGIVGRGILGIVCLFLLLNFFLWQLVLETVLYFVCKEHHQENIDKSALSNHLQVYLLNGYIPLTPTKNVELEKLEEV</sequence>
<feature type="transmembrane region" description="Helical" evidence="1">
    <location>
        <begin position="137"/>
        <end position="168"/>
    </location>
</feature>
<accession>A0A1S3CL90</accession>
<organism evidence="2 3">
    <name type="scientific">Cucumis melo</name>
    <name type="common">Muskmelon</name>
    <dbReference type="NCBI Taxonomy" id="3656"/>
    <lineage>
        <taxon>Eukaryota</taxon>
        <taxon>Viridiplantae</taxon>
        <taxon>Streptophyta</taxon>
        <taxon>Embryophyta</taxon>
        <taxon>Tracheophyta</taxon>
        <taxon>Spermatophyta</taxon>
        <taxon>Magnoliopsida</taxon>
        <taxon>eudicotyledons</taxon>
        <taxon>Gunneridae</taxon>
        <taxon>Pentapetalae</taxon>
        <taxon>rosids</taxon>
        <taxon>fabids</taxon>
        <taxon>Cucurbitales</taxon>
        <taxon>Cucurbitaceae</taxon>
        <taxon>Benincaseae</taxon>
        <taxon>Cucumis</taxon>
    </lineage>
</organism>
<evidence type="ECO:0000313" key="2">
    <source>
        <dbReference type="Proteomes" id="UP001652600"/>
    </source>
</evidence>
<feature type="transmembrane region" description="Helical" evidence="1">
    <location>
        <begin position="91"/>
        <end position="116"/>
    </location>
</feature>
<feature type="transmembrane region" description="Helical" evidence="1">
    <location>
        <begin position="256"/>
        <end position="280"/>
    </location>
</feature>
<feature type="transmembrane region" description="Helical" evidence="1">
    <location>
        <begin position="23"/>
        <end position="43"/>
    </location>
</feature>
<keyword evidence="2" id="KW-1185">Reference proteome</keyword>
<dbReference type="AlphaFoldDB" id="A0A1S3CL90"/>
<dbReference type="Gramene" id="MELO3C026142.2.1">
    <property type="protein sequence ID" value="MELO3C026142.2.1"/>
    <property type="gene ID" value="MELO3C026142.2"/>
</dbReference>
<dbReference type="PANTHER" id="PTHR33133:SF51">
    <property type="entry name" value="THH1_TOM1_TOM3 DOMAIN-CONTAINING PROTEIN"/>
    <property type="match status" value="1"/>
</dbReference>
<name>A0A1S3CL90_CUCME</name>
<protein>
    <submittedName>
        <fullName evidence="3">Uncharacterized protein LOC103502253</fullName>
    </submittedName>
</protein>
<keyword evidence="1" id="KW-0812">Transmembrane</keyword>
<dbReference type="KEGG" id="cmo:103502253"/>